<protein>
    <submittedName>
        <fullName evidence="2">Chromate resistance exported protein</fullName>
    </submittedName>
</protein>
<dbReference type="Gene3D" id="3.40.250.10">
    <property type="entry name" value="Rhodanese-like domain"/>
    <property type="match status" value="1"/>
</dbReference>
<gene>
    <name evidence="2" type="ORF">PFRI_23020</name>
</gene>
<evidence type="ECO:0000259" key="1">
    <source>
        <dbReference type="PROSITE" id="PS50206"/>
    </source>
</evidence>
<sequence length="268" mass="29258">MTAPNTLTSAQLLRLIGTPNAPVLIDICIDEDFAEDPRLIPTSFRHPFRTIETLVPALRDRKVGIICHKGKKLSQGAMALLRSHGVDAEALDGGIVAWRDVGGPLIRATSLPKRGGLWVTRHRPKIDRIACPWLIRRFIDPDARFLFVAPSEVLAVAEKFDAIPFDVEGAELSHSDGLCSFDALLAHFDISTPALAAMANVIRAADGTPNALEPEAAGLLAISLGLSRMYRDDLEQLAAAMPLYDALYRWARDAQGETHEWDAHGGTR</sequence>
<dbReference type="Proteomes" id="UP000184514">
    <property type="component" value="Unassembled WGS sequence"/>
</dbReference>
<comment type="caution">
    <text evidence="2">The sequence shown here is derived from an EMBL/GenBank/DDBJ whole genome shotgun (WGS) entry which is preliminary data.</text>
</comment>
<keyword evidence="3" id="KW-1185">Reference proteome</keyword>
<dbReference type="PROSITE" id="PS50206">
    <property type="entry name" value="RHODANESE_3"/>
    <property type="match status" value="1"/>
</dbReference>
<evidence type="ECO:0000313" key="2">
    <source>
        <dbReference type="EMBL" id="OJI93402.1"/>
    </source>
</evidence>
<proteinExistence type="predicted"/>
<name>A0A1L9NW41_9RHOB</name>
<dbReference type="InterPro" id="IPR018634">
    <property type="entry name" value="ChrB_C"/>
</dbReference>
<accession>A0A1L9NW41</accession>
<evidence type="ECO:0000313" key="3">
    <source>
        <dbReference type="Proteomes" id="UP000184514"/>
    </source>
</evidence>
<dbReference type="SMART" id="SM00450">
    <property type="entry name" value="RHOD"/>
    <property type="match status" value="1"/>
</dbReference>
<reference evidence="2 3" key="1">
    <citation type="submission" date="2016-10" db="EMBL/GenBank/DDBJ databases">
        <title>Genome sequence of Planktotalea frisia SH6-1.</title>
        <authorList>
            <person name="Poehlein A."/>
            <person name="Bakenhus I."/>
            <person name="Voget S."/>
            <person name="Brinkhoff T."/>
            <person name="Simon M."/>
        </authorList>
    </citation>
    <scope>NUCLEOTIDE SEQUENCE [LARGE SCALE GENOMIC DNA]</scope>
    <source>
        <strain evidence="2 3">SH6-1</strain>
    </source>
</reference>
<dbReference type="STRING" id="696762.PFRI_23020"/>
<feature type="domain" description="Rhodanese" evidence="1">
    <location>
        <begin position="40"/>
        <end position="107"/>
    </location>
</feature>
<dbReference type="Pfam" id="PF09828">
    <property type="entry name" value="ChrB_C"/>
    <property type="match status" value="1"/>
</dbReference>
<organism evidence="2 3">
    <name type="scientific">Planktotalea frisia</name>
    <dbReference type="NCBI Taxonomy" id="696762"/>
    <lineage>
        <taxon>Bacteria</taxon>
        <taxon>Pseudomonadati</taxon>
        <taxon>Pseudomonadota</taxon>
        <taxon>Alphaproteobacteria</taxon>
        <taxon>Rhodobacterales</taxon>
        <taxon>Paracoccaceae</taxon>
        <taxon>Planktotalea</taxon>
    </lineage>
</organism>
<dbReference type="RefSeq" id="WP_072630856.1">
    <property type="nucleotide sequence ID" value="NZ_MLCB01000143.1"/>
</dbReference>
<dbReference type="InterPro" id="IPR036873">
    <property type="entry name" value="Rhodanese-like_dom_sf"/>
</dbReference>
<dbReference type="EMBL" id="MLCB01000143">
    <property type="protein sequence ID" value="OJI93402.1"/>
    <property type="molecule type" value="Genomic_DNA"/>
</dbReference>
<dbReference type="AlphaFoldDB" id="A0A1L9NW41"/>
<dbReference type="SUPFAM" id="SSF52821">
    <property type="entry name" value="Rhodanese/Cell cycle control phosphatase"/>
    <property type="match status" value="1"/>
</dbReference>
<dbReference type="InterPro" id="IPR001763">
    <property type="entry name" value="Rhodanese-like_dom"/>
</dbReference>
<dbReference type="OrthoDB" id="9784302at2"/>